<dbReference type="SUPFAM" id="SSF56784">
    <property type="entry name" value="HAD-like"/>
    <property type="match status" value="1"/>
</dbReference>
<dbReference type="InterPro" id="IPR023198">
    <property type="entry name" value="PGP-like_dom2"/>
</dbReference>
<dbReference type="SFLD" id="SFLDS00003">
    <property type="entry name" value="Haloacid_Dehalogenase"/>
    <property type="match status" value="1"/>
</dbReference>
<dbReference type="Gene3D" id="3.40.50.1000">
    <property type="entry name" value="HAD superfamily/HAD-like"/>
    <property type="match status" value="1"/>
</dbReference>
<dbReference type="GeneID" id="96777360"/>
<sequence length="216" mass="23374">MLKGAIFDMDGLLLDTERLYCESWIEAARAFGQEPVEGFPRAVCGSGGQKMLDIIGKYYPEVDAEAFRDFCLYRVLDILQREIPEKPGMREILYFFHRHGVKLAVASSTKLDTITDSLGRLGVLPLFDAVVSGQQVEKGKPAPDIFLLAAERIGCAPGECYVFEDSANGIRAGAAAGCCTVMIPDLIEPDAELCSLADAVYGSLNEAIEAVLTGSI</sequence>
<accession>A0A6I2UCR4</accession>
<proteinExistence type="predicted"/>
<dbReference type="RefSeq" id="WP_154405008.1">
    <property type="nucleotide sequence ID" value="NZ_VUNR01000001.1"/>
</dbReference>
<dbReference type="Pfam" id="PF00702">
    <property type="entry name" value="Hydrolase"/>
    <property type="match status" value="1"/>
</dbReference>
<comment type="caution">
    <text evidence="1">The sequence shown here is derived from an EMBL/GenBank/DDBJ whole genome shotgun (WGS) entry which is preliminary data.</text>
</comment>
<dbReference type="InterPro" id="IPR036412">
    <property type="entry name" value="HAD-like_sf"/>
</dbReference>
<dbReference type="AlphaFoldDB" id="A0A6I2UCR4"/>
<dbReference type="EMBL" id="VUNR01000001">
    <property type="protein sequence ID" value="MSU07454.1"/>
    <property type="molecule type" value="Genomic_DNA"/>
</dbReference>
<evidence type="ECO:0000313" key="1">
    <source>
        <dbReference type="EMBL" id="MSU07454.1"/>
    </source>
</evidence>
<dbReference type="CDD" id="cd07505">
    <property type="entry name" value="HAD_BPGM-like"/>
    <property type="match status" value="1"/>
</dbReference>
<dbReference type="PANTHER" id="PTHR18901:SF38">
    <property type="entry name" value="PSEUDOURIDINE-5'-PHOSPHATASE"/>
    <property type="match status" value="1"/>
</dbReference>
<name>A0A6I2UCR4_9FIRM</name>
<gene>
    <name evidence="1" type="ORF">FYJ84_00350</name>
</gene>
<dbReference type="InterPro" id="IPR023214">
    <property type="entry name" value="HAD_sf"/>
</dbReference>
<organism evidence="1 2">
    <name type="scientific">Anaerovibrio slackiae</name>
    <dbReference type="NCBI Taxonomy" id="2652309"/>
    <lineage>
        <taxon>Bacteria</taxon>
        <taxon>Bacillati</taxon>
        <taxon>Bacillota</taxon>
        <taxon>Negativicutes</taxon>
        <taxon>Selenomonadales</taxon>
        <taxon>Selenomonadaceae</taxon>
        <taxon>Anaerovibrio</taxon>
    </lineage>
</organism>
<evidence type="ECO:0000313" key="2">
    <source>
        <dbReference type="Proteomes" id="UP000433181"/>
    </source>
</evidence>
<keyword evidence="2" id="KW-1185">Reference proteome</keyword>
<dbReference type="Gene3D" id="1.10.150.240">
    <property type="entry name" value="Putative phosphatase, domain 2"/>
    <property type="match status" value="1"/>
</dbReference>
<dbReference type="PANTHER" id="PTHR18901">
    <property type="entry name" value="2-DEOXYGLUCOSE-6-PHOSPHATE PHOSPHATASE 2"/>
    <property type="match status" value="1"/>
</dbReference>
<dbReference type="Proteomes" id="UP000433181">
    <property type="component" value="Unassembled WGS sequence"/>
</dbReference>
<protein>
    <submittedName>
        <fullName evidence="1">HAD family phosphatase</fullName>
    </submittedName>
</protein>
<reference evidence="1 2" key="1">
    <citation type="submission" date="2019-08" db="EMBL/GenBank/DDBJ databases">
        <title>In-depth cultivation of the pig gut microbiome towards novel bacterial diversity and tailored functional studies.</title>
        <authorList>
            <person name="Wylensek D."/>
            <person name="Hitch T.C.A."/>
            <person name="Clavel T."/>
        </authorList>
    </citation>
    <scope>NUCLEOTIDE SEQUENCE [LARGE SCALE GENOMIC DNA]</scope>
    <source>
        <strain evidence="1 2">WCA-693-APC-5D-A</strain>
    </source>
</reference>
<dbReference type="NCBIfam" id="TIGR01509">
    <property type="entry name" value="HAD-SF-IA-v3"/>
    <property type="match status" value="1"/>
</dbReference>
<dbReference type="PRINTS" id="PR00413">
    <property type="entry name" value="HADHALOGNASE"/>
</dbReference>
<dbReference type="InterPro" id="IPR006439">
    <property type="entry name" value="HAD-SF_hydro_IA"/>
</dbReference>
<dbReference type="SFLD" id="SFLDG01129">
    <property type="entry name" value="C1.5:_HAD__Beta-PGM__Phosphata"/>
    <property type="match status" value="1"/>
</dbReference>